<protein>
    <submittedName>
        <fullName evidence="4">Cysteine synthase</fullName>
    </submittedName>
</protein>
<dbReference type="InterPro" id="IPR050214">
    <property type="entry name" value="Cys_Synth/Cystath_Beta-Synth"/>
</dbReference>
<feature type="domain" description="Tryptophan synthase beta chain-like PALP" evidence="3">
    <location>
        <begin position="47"/>
        <end position="281"/>
    </location>
</feature>
<organism evidence="4 5">
    <name type="scientific">Candidatus Nomurabacteria bacterium GW2011_GWA2_40_9</name>
    <dbReference type="NCBI Taxonomy" id="1618734"/>
    <lineage>
        <taxon>Bacteria</taxon>
        <taxon>Candidatus Nomuraibacteriota</taxon>
    </lineage>
</organism>
<sequence length="342" mass="38560">MNTKMEEMFIKVDIQNPGHHLDTILIEDNDSSAVQIMPYHNLEGGTHKMVSCAGMYQRIPVGAQELIESTTGNTGYACAVYAQQIGMPITIFMPEGMPSKKVKILEDHGARVVQTPREEYTAGARNRAQAYYNENPETRWFLDQARNLGNWQANEELAYKLEGSNQLSLIGGTCGTIAGLGKGMKRSNHRTIITQIDLDAGPHFYNRKHGKPTEWWDHSIVGAAPSTMSYIGEQFYDLVDRVAVVEAKECEALFEEALRCRLNAGKSSIVNLAVSVRIARHFHHLVATVTYDDITRYTQAEHLLSEELNFDLDSLARFFRSEAVKKFCIKLEELHSDTIYQI</sequence>
<dbReference type="Gene3D" id="3.40.50.1100">
    <property type="match status" value="2"/>
</dbReference>
<keyword evidence="2" id="KW-0663">Pyridoxal phosphate</keyword>
<evidence type="ECO:0000256" key="2">
    <source>
        <dbReference type="ARBA" id="ARBA00022898"/>
    </source>
</evidence>
<reference evidence="4 5" key="1">
    <citation type="journal article" date="2015" name="Nature">
        <title>rRNA introns, odd ribosomes, and small enigmatic genomes across a large radiation of phyla.</title>
        <authorList>
            <person name="Brown C.T."/>
            <person name="Hug L.A."/>
            <person name="Thomas B.C."/>
            <person name="Sharon I."/>
            <person name="Castelle C.J."/>
            <person name="Singh A."/>
            <person name="Wilkins M.J."/>
            <person name="Williams K.H."/>
            <person name="Banfield J.F."/>
        </authorList>
    </citation>
    <scope>NUCLEOTIDE SEQUENCE [LARGE SCALE GENOMIC DNA]</scope>
</reference>
<comment type="cofactor">
    <cofactor evidence="1">
        <name>pyridoxal 5'-phosphate</name>
        <dbReference type="ChEBI" id="CHEBI:597326"/>
    </cofactor>
</comment>
<gene>
    <name evidence="4" type="ORF">UU24_C0029G0004</name>
</gene>
<evidence type="ECO:0000313" key="5">
    <source>
        <dbReference type="Proteomes" id="UP000034749"/>
    </source>
</evidence>
<accession>A0A0G0TNW2</accession>
<evidence type="ECO:0000313" key="4">
    <source>
        <dbReference type="EMBL" id="KKR78658.1"/>
    </source>
</evidence>
<dbReference type="EMBL" id="LBZW01000029">
    <property type="protein sequence ID" value="KKR78658.1"/>
    <property type="molecule type" value="Genomic_DNA"/>
</dbReference>
<evidence type="ECO:0000259" key="3">
    <source>
        <dbReference type="Pfam" id="PF00291"/>
    </source>
</evidence>
<dbReference type="Pfam" id="PF00291">
    <property type="entry name" value="PALP"/>
    <property type="match status" value="1"/>
</dbReference>
<proteinExistence type="predicted"/>
<dbReference type="PANTHER" id="PTHR10314">
    <property type="entry name" value="CYSTATHIONINE BETA-SYNTHASE"/>
    <property type="match status" value="1"/>
</dbReference>
<dbReference type="InterPro" id="IPR001926">
    <property type="entry name" value="TrpB-like_PALP"/>
</dbReference>
<name>A0A0G0TNW2_9BACT</name>
<comment type="caution">
    <text evidence="4">The sequence shown here is derived from an EMBL/GenBank/DDBJ whole genome shotgun (WGS) entry which is preliminary data.</text>
</comment>
<evidence type="ECO:0000256" key="1">
    <source>
        <dbReference type="ARBA" id="ARBA00001933"/>
    </source>
</evidence>
<dbReference type="GO" id="GO:1901605">
    <property type="term" value="P:alpha-amino acid metabolic process"/>
    <property type="evidence" value="ECO:0007669"/>
    <property type="project" value="UniProtKB-ARBA"/>
</dbReference>
<dbReference type="InterPro" id="IPR036052">
    <property type="entry name" value="TrpB-like_PALP_sf"/>
</dbReference>
<dbReference type="AlphaFoldDB" id="A0A0G0TNW2"/>
<dbReference type="Proteomes" id="UP000034749">
    <property type="component" value="Unassembled WGS sequence"/>
</dbReference>
<dbReference type="SUPFAM" id="SSF53686">
    <property type="entry name" value="Tryptophan synthase beta subunit-like PLP-dependent enzymes"/>
    <property type="match status" value="1"/>
</dbReference>